<evidence type="ECO:0000256" key="2">
    <source>
        <dbReference type="ARBA" id="ARBA00022603"/>
    </source>
</evidence>
<accession>A0A931F9I1</accession>
<dbReference type="InterPro" id="IPR013123">
    <property type="entry name" value="SpoU_subst-bd"/>
</dbReference>
<gene>
    <name evidence="5" type="ORF">I0Q91_10975</name>
</gene>
<dbReference type="GO" id="GO:0032259">
    <property type="term" value="P:methylation"/>
    <property type="evidence" value="ECO:0007669"/>
    <property type="project" value="UniProtKB-KW"/>
</dbReference>
<dbReference type="InterPro" id="IPR029064">
    <property type="entry name" value="Ribosomal_eL30-like_sf"/>
</dbReference>
<dbReference type="PANTHER" id="PTHR43191:SF2">
    <property type="entry name" value="RRNA METHYLTRANSFERASE 3, MITOCHONDRIAL"/>
    <property type="match status" value="1"/>
</dbReference>
<protein>
    <submittedName>
        <fullName evidence="5">RNA methyltransferase</fullName>
    </submittedName>
</protein>
<dbReference type="GO" id="GO:0005737">
    <property type="term" value="C:cytoplasm"/>
    <property type="evidence" value="ECO:0007669"/>
    <property type="project" value="UniProtKB-ARBA"/>
</dbReference>
<dbReference type="InterPro" id="IPR001537">
    <property type="entry name" value="SpoU_MeTrfase"/>
</dbReference>
<dbReference type="Pfam" id="PF00588">
    <property type="entry name" value="SpoU_methylase"/>
    <property type="match status" value="1"/>
</dbReference>
<evidence type="ECO:0000256" key="3">
    <source>
        <dbReference type="ARBA" id="ARBA00022679"/>
    </source>
</evidence>
<dbReference type="InterPro" id="IPR029028">
    <property type="entry name" value="Alpha/beta_knot_MTases"/>
</dbReference>
<dbReference type="GO" id="GO:0006396">
    <property type="term" value="P:RNA processing"/>
    <property type="evidence" value="ECO:0007669"/>
    <property type="project" value="InterPro"/>
</dbReference>
<keyword evidence="6" id="KW-1185">Reference proteome</keyword>
<feature type="domain" description="RNA 2-O ribose methyltransferase substrate binding" evidence="4">
    <location>
        <begin position="36"/>
        <end position="111"/>
    </location>
</feature>
<dbReference type="Gene3D" id="3.40.1280.10">
    <property type="match status" value="1"/>
</dbReference>
<dbReference type="Proteomes" id="UP000621436">
    <property type="component" value="Unassembled WGS sequence"/>
</dbReference>
<dbReference type="InterPro" id="IPR029026">
    <property type="entry name" value="tRNA_m1G_MTases_N"/>
</dbReference>
<evidence type="ECO:0000259" key="4">
    <source>
        <dbReference type="SMART" id="SM00967"/>
    </source>
</evidence>
<dbReference type="InterPro" id="IPR051259">
    <property type="entry name" value="rRNA_Methyltransferase"/>
</dbReference>
<dbReference type="EMBL" id="JADPIE010000006">
    <property type="protein sequence ID" value="MBF8437608.1"/>
    <property type="molecule type" value="Genomic_DNA"/>
</dbReference>
<organism evidence="5 6">
    <name type="scientific">Halonatronomonas betaini</name>
    <dbReference type="NCBI Taxonomy" id="2778430"/>
    <lineage>
        <taxon>Bacteria</taxon>
        <taxon>Bacillati</taxon>
        <taxon>Bacillota</taxon>
        <taxon>Clostridia</taxon>
        <taxon>Halanaerobiales</taxon>
        <taxon>Halarsenatibacteraceae</taxon>
        <taxon>Halonatronomonas</taxon>
    </lineage>
</organism>
<name>A0A931F9I1_9FIRM</name>
<sequence>MIDNSFIELSSNQNQNIKRVRKLKRKKYRDEFQEFILEGIQIIEAAINMSGNIKEVYISEEVHKQENIERIIDLFDERADKYLLEAELFAEISETVNSQGILAVAEMKTCSLDNLIDLEGPILLLAGLQDPGNAGTLIRSASAAGFAGIIALKGTVDIYNPKVIRASMGGIFDLELIKNVDIKDLNKKFINSKRRMIFAEPGAAKPYYDFVFKENDILTIGNEARGLSNEIYELEHESISIPIKGNIESLNAAMAGTILIFEMVRSF</sequence>
<dbReference type="Gene3D" id="3.30.1330.30">
    <property type="match status" value="1"/>
</dbReference>
<evidence type="ECO:0000313" key="5">
    <source>
        <dbReference type="EMBL" id="MBF8437608.1"/>
    </source>
</evidence>
<keyword evidence="3" id="KW-0808">Transferase</keyword>
<dbReference type="PANTHER" id="PTHR43191">
    <property type="entry name" value="RRNA METHYLTRANSFERASE 3"/>
    <property type="match status" value="1"/>
</dbReference>
<dbReference type="AlphaFoldDB" id="A0A931F9I1"/>
<dbReference type="CDD" id="cd18095">
    <property type="entry name" value="SpoU-like_rRNA-MTase"/>
    <property type="match status" value="1"/>
</dbReference>
<dbReference type="SUPFAM" id="SSF75217">
    <property type="entry name" value="alpha/beta knot"/>
    <property type="match status" value="1"/>
</dbReference>
<comment type="caution">
    <text evidence="5">The sequence shown here is derived from an EMBL/GenBank/DDBJ whole genome shotgun (WGS) entry which is preliminary data.</text>
</comment>
<dbReference type="InterPro" id="IPR053888">
    <property type="entry name" value="MRM3-like_sub_bind"/>
</dbReference>
<dbReference type="SUPFAM" id="SSF55315">
    <property type="entry name" value="L30e-like"/>
    <property type="match status" value="1"/>
</dbReference>
<proteinExistence type="inferred from homology"/>
<dbReference type="GO" id="GO:0008173">
    <property type="term" value="F:RNA methyltransferase activity"/>
    <property type="evidence" value="ECO:0007669"/>
    <property type="project" value="InterPro"/>
</dbReference>
<comment type="similarity">
    <text evidence="1">Belongs to the class IV-like SAM-binding methyltransferase superfamily. RNA methyltransferase TrmH family.</text>
</comment>
<keyword evidence="2 5" id="KW-0489">Methyltransferase</keyword>
<dbReference type="RefSeq" id="WP_270454603.1">
    <property type="nucleotide sequence ID" value="NZ_JADPIE010000006.1"/>
</dbReference>
<dbReference type="SMART" id="SM00967">
    <property type="entry name" value="SpoU_sub_bind"/>
    <property type="match status" value="1"/>
</dbReference>
<dbReference type="Pfam" id="PF22435">
    <property type="entry name" value="MRM3-like_sub_bind"/>
    <property type="match status" value="1"/>
</dbReference>
<evidence type="ECO:0000256" key="1">
    <source>
        <dbReference type="ARBA" id="ARBA00007228"/>
    </source>
</evidence>
<evidence type="ECO:0000313" key="6">
    <source>
        <dbReference type="Proteomes" id="UP000621436"/>
    </source>
</evidence>
<dbReference type="GO" id="GO:0003723">
    <property type="term" value="F:RNA binding"/>
    <property type="evidence" value="ECO:0007669"/>
    <property type="project" value="InterPro"/>
</dbReference>
<reference evidence="5" key="1">
    <citation type="submission" date="2020-11" db="EMBL/GenBank/DDBJ databases">
        <title>Halonatronomonas betainensis gen. nov., sp. nov. a novel haloalkaliphilic representative of the family Halanaerobiacae capable of betaine degradation.</title>
        <authorList>
            <person name="Boltyanskaya Y."/>
            <person name="Kevbrin V."/>
            <person name="Detkova E."/>
            <person name="Grouzdev D.S."/>
            <person name="Koziaeva V."/>
            <person name="Zhilina T."/>
        </authorList>
    </citation>
    <scope>NUCLEOTIDE SEQUENCE</scope>
    <source>
        <strain evidence="5">Z-7014</strain>
    </source>
</reference>